<feature type="region of interest" description="Disordered" evidence="4">
    <location>
        <begin position="111"/>
        <end position="237"/>
    </location>
</feature>
<dbReference type="RefSeq" id="XP_023798918.1">
    <property type="nucleotide sequence ID" value="XM_023943150.1"/>
</dbReference>
<dbReference type="PANTHER" id="PTHR46963">
    <property type="entry name" value="SIMILAR TO RIKEN CDNA E130308A19"/>
    <property type="match status" value="1"/>
</dbReference>
<dbReference type="RefSeq" id="XP_023798916.1">
    <property type="nucleotide sequence ID" value="XM_023943148.1"/>
</dbReference>
<feature type="compositionally biased region" description="Basic and acidic residues" evidence="4">
    <location>
        <begin position="158"/>
        <end position="191"/>
    </location>
</feature>
<dbReference type="PANTHER" id="PTHR46963:SF3">
    <property type="entry name" value="DUF3504 DOMAIN-CONTAINING PROTEIN"/>
    <property type="match status" value="1"/>
</dbReference>
<dbReference type="GeneID" id="111940447"/>
<dbReference type="Ensembl" id="ENSCCET00000002294.1">
    <property type="protein sequence ID" value="ENSCCEP00000001316.1"/>
    <property type="gene ID" value="ENSCCEG00000001568.1"/>
</dbReference>
<reference evidence="6" key="1">
    <citation type="submission" date="2025-05" db="UniProtKB">
        <authorList>
            <consortium name="Ensembl"/>
        </authorList>
    </citation>
    <scope>IDENTIFICATION</scope>
</reference>
<evidence type="ECO:0000259" key="5">
    <source>
        <dbReference type="Pfam" id="PF12012"/>
    </source>
</evidence>
<evidence type="ECO:0000313" key="6">
    <source>
        <dbReference type="Ensembl" id="ENSCCEP00000001316.1"/>
    </source>
</evidence>
<organism evidence="6 7">
    <name type="scientific">Cyanistes caeruleus</name>
    <name type="common">Eurasian blue tit</name>
    <name type="synonym">Parus caeruleus</name>
    <dbReference type="NCBI Taxonomy" id="156563"/>
    <lineage>
        <taxon>Eukaryota</taxon>
        <taxon>Metazoa</taxon>
        <taxon>Chordata</taxon>
        <taxon>Craniata</taxon>
        <taxon>Vertebrata</taxon>
        <taxon>Euteleostomi</taxon>
        <taxon>Archelosauria</taxon>
        <taxon>Archosauria</taxon>
        <taxon>Dinosauria</taxon>
        <taxon>Saurischia</taxon>
        <taxon>Theropoda</taxon>
        <taxon>Coelurosauria</taxon>
        <taxon>Aves</taxon>
        <taxon>Neognathae</taxon>
        <taxon>Neoaves</taxon>
        <taxon>Telluraves</taxon>
        <taxon>Australaves</taxon>
        <taxon>Passeriformes</taxon>
        <taxon>Paridae</taxon>
        <taxon>Cyanistes</taxon>
    </lineage>
</organism>
<feature type="compositionally biased region" description="Polar residues" evidence="4">
    <location>
        <begin position="337"/>
        <end position="350"/>
    </location>
</feature>
<feature type="region of interest" description="Disordered" evidence="4">
    <location>
        <begin position="310"/>
        <end position="368"/>
    </location>
</feature>
<dbReference type="RefSeq" id="XP_023798917.1">
    <property type="nucleotide sequence ID" value="XM_023943149.1"/>
</dbReference>
<dbReference type="InterPro" id="IPR042838">
    <property type="entry name" value="KIAA1958"/>
</dbReference>
<evidence type="ECO:0000256" key="4">
    <source>
        <dbReference type="SAM" id="MobiDB-lite"/>
    </source>
</evidence>
<dbReference type="InterPro" id="IPR021893">
    <property type="entry name" value="ZMYM2-like_C"/>
</dbReference>
<dbReference type="RefSeq" id="XP_023798914.1">
    <property type="nucleotide sequence ID" value="XM_023943146.1"/>
</dbReference>
<evidence type="ECO:0000256" key="1">
    <source>
        <dbReference type="ARBA" id="ARBA00022499"/>
    </source>
</evidence>
<keyword evidence="1" id="KW-1017">Isopeptide bond</keyword>
<proteinExistence type="predicted"/>
<feature type="domain" description="ZMYM2-like/QRICH1 C-terminal" evidence="5">
    <location>
        <begin position="485"/>
        <end position="625"/>
    </location>
</feature>
<feature type="compositionally biased region" description="Polar residues" evidence="4">
    <location>
        <begin position="111"/>
        <end position="123"/>
    </location>
</feature>
<dbReference type="KEGG" id="ccae:111940447"/>
<name>A0A8C0TZS8_CYACU</name>
<evidence type="ECO:0000256" key="3">
    <source>
        <dbReference type="ARBA" id="ARBA00022843"/>
    </source>
</evidence>
<dbReference type="Ensembl" id="ENSCCET00000002297.1">
    <property type="protein sequence ID" value="ENSCCEP00000001319.1"/>
    <property type="gene ID" value="ENSCCEG00000001568.1"/>
</dbReference>
<sequence>MSKNTSDRGFSDASSLQADLSNLVIWAHSHGTICNQIPFLEFMQNMGHLSNDSTVVWMCRVGHAYHWHCGNLHDRGEEETEAVGRRKRLLSSESLARESKFEEKRFKLTPSSFEMGQADSGSTGLCGRSQGIDDRKPVPSISAEEKYLPKSDTSVQTGKEDEKSKSDKDIQPMSDEERHEADEDNQGDRISQDNVSEPSVEELEMPHCQTRALHQPAASQRAACAPTARSPVSDSEDLSTNILKLGSFTATGPTAETCRSKRLLGSEAPKVCFKSLPILSAKARAQLESQPSVILFEFQATADVQQHLQLSPPKCSTPRMGSSRDGAENVSEDSDTSRQTPCSSAFQSPESHPPAASNEDVLKKQEKKTNSIGDIEVFKEWLKLHHPSETRKIHTLPPADLDHYLVSFFSSAKRQNGMDFSSNSLSFFHHNISRYLKDHSYPYNILRGPEFRASQEAYKLNHWCLFLKEEGWSVVENMTDDDVKNLSKKGILSKTHPQGLLHLMFTSLIRGFGASTHYQAHQLYWGQVVLRKTKGELEYLEWKDDLSPKGDKEELCPRLFAKPEDPETCPVASYKEYARKRPPNMLKDNHPLYLFPKSLCSVWDEVWYSRKALTKPKIYKILKVITQEVTKTERKTRKLVCPIGFAPSSSPKLV</sequence>
<dbReference type="Pfam" id="PF12012">
    <property type="entry name" value="DUF3504"/>
    <property type="match status" value="1"/>
</dbReference>
<dbReference type="Proteomes" id="UP000694410">
    <property type="component" value="Unplaced"/>
</dbReference>
<dbReference type="RefSeq" id="XP_023798915.1">
    <property type="nucleotide sequence ID" value="XM_023943147.1"/>
</dbReference>
<evidence type="ECO:0000256" key="2">
    <source>
        <dbReference type="ARBA" id="ARBA00022553"/>
    </source>
</evidence>
<gene>
    <name evidence="6" type="primary">LOC111940447</name>
</gene>
<keyword evidence="7" id="KW-1185">Reference proteome</keyword>
<accession>A0A8C0TZS8</accession>
<dbReference type="OrthoDB" id="5957988at2759"/>
<evidence type="ECO:0000313" key="7">
    <source>
        <dbReference type="Proteomes" id="UP000694410"/>
    </source>
</evidence>
<protein>
    <recommendedName>
        <fullName evidence="5">ZMYM2-like/QRICH1 C-terminal domain-containing protein</fullName>
    </recommendedName>
</protein>
<keyword evidence="3" id="KW-0832">Ubl conjugation</keyword>
<feature type="compositionally biased region" description="Basic and acidic residues" evidence="4">
    <location>
        <begin position="131"/>
        <end position="149"/>
    </location>
</feature>
<dbReference type="AlphaFoldDB" id="A0A8C0TZS8"/>
<keyword evidence="2" id="KW-0597">Phosphoprotein</keyword>